<dbReference type="Proteomes" id="UP001497516">
    <property type="component" value="Chromosome 9"/>
</dbReference>
<gene>
    <name evidence="2" type="ORF">LTRI10_LOCUS51731</name>
</gene>
<feature type="compositionally biased region" description="Basic and acidic residues" evidence="1">
    <location>
        <begin position="1"/>
        <end position="13"/>
    </location>
</feature>
<evidence type="ECO:0000256" key="1">
    <source>
        <dbReference type="SAM" id="MobiDB-lite"/>
    </source>
</evidence>
<name>A0AAV2GNV2_9ROSI</name>
<accession>A0AAV2GNV2</accession>
<reference evidence="2 3" key="1">
    <citation type="submission" date="2024-04" db="EMBL/GenBank/DDBJ databases">
        <authorList>
            <person name="Fracassetti M."/>
        </authorList>
    </citation>
    <scope>NUCLEOTIDE SEQUENCE [LARGE SCALE GENOMIC DNA]</scope>
</reference>
<evidence type="ECO:0000313" key="3">
    <source>
        <dbReference type="Proteomes" id="UP001497516"/>
    </source>
</evidence>
<dbReference type="EMBL" id="OZ034822">
    <property type="protein sequence ID" value="CAL1412436.1"/>
    <property type="molecule type" value="Genomic_DNA"/>
</dbReference>
<feature type="region of interest" description="Disordered" evidence="1">
    <location>
        <begin position="1"/>
        <end position="68"/>
    </location>
</feature>
<dbReference type="AlphaFoldDB" id="A0AAV2GNV2"/>
<keyword evidence="3" id="KW-1185">Reference proteome</keyword>
<sequence length="68" mass="8112">MEDLEKLRREHFAARFRPRPPPRTWEKEEALGEKEDPPWTFEHWATEQSREPKVEEVLGEKAGAKRKG</sequence>
<evidence type="ECO:0000313" key="2">
    <source>
        <dbReference type="EMBL" id="CAL1412436.1"/>
    </source>
</evidence>
<protein>
    <submittedName>
        <fullName evidence="2">Uncharacterized protein</fullName>
    </submittedName>
</protein>
<feature type="compositionally biased region" description="Basic and acidic residues" evidence="1">
    <location>
        <begin position="24"/>
        <end position="37"/>
    </location>
</feature>
<organism evidence="2 3">
    <name type="scientific">Linum trigynum</name>
    <dbReference type="NCBI Taxonomy" id="586398"/>
    <lineage>
        <taxon>Eukaryota</taxon>
        <taxon>Viridiplantae</taxon>
        <taxon>Streptophyta</taxon>
        <taxon>Embryophyta</taxon>
        <taxon>Tracheophyta</taxon>
        <taxon>Spermatophyta</taxon>
        <taxon>Magnoliopsida</taxon>
        <taxon>eudicotyledons</taxon>
        <taxon>Gunneridae</taxon>
        <taxon>Pentapetalae</taxon>
        <taxon>rosids</taxon>
        <taxon>fabids</taxon>
        <taxon>Malpighiales</taxon>
        <taxon>Linaceae</taxon>
        <taxon>Linum</taxon>
    </lineage>
</organism>
<feature type="compositionally biased region" description="Basic and acidic residues" evidence="1">
    <location>
        <begin position="44"/>
        <end position="68"/>
    </location>
</feature>
<proteinExistence type="predicted"/>